<evidence type="ECO:0000256" key="3">
    <source>
        <dbReference type="ARBA" id="ARBA00023015"/>
    </source>
</evidence>
<protein>
    <submittedName>
        <fullName evidence="7">Zn(2)-C6 fungal-type domain-containing protein</fullName>
    </submittedName>
</protein>
<dbReference type="EMBL" id="JACAZF010000003">
    <property type="protein sequence ID" value="KAF7309308.1"/>
    <property type="molecule type" value="Genomic_DNA"/>
</dbReference>
<dbReference type="InterPro" id="IPR050815">
    <property type="entry name" value="TF_fung"/>
</dbReference>
<evidence type="ECO:0000256" key="6">
    <source>
        <dbReference type="SAM" id="MobiDB-lite"/>
    </source>
</evidence>
<dbReference type="PANTHER" id="PTHR47338">
    <property type="entry name" value="ZN(II)2CYS6 TRANSCRIPTION FACTOR (EUROFUNG)-RELATED"/>
    <property type="match status" value="1"/>
</dbReference>
<gene>
    <name evidence="7" type="ORF">MIND_00301100</name>
</gene>
<dbReference type="AlphaFoldDB" id="A0A8H6T1J8"/>
<sequence length="460" mass="49113">MLEQIRILQQRINDLQNPSTPRQPQQRMPSSSSAAPSQMPLGPLLSYFHSQQTSGTNVSASSAMAAEVPPIVLQALAHNFLHNASSFGFFLDTQAFHEAIQNQTLQSNLPSVLLNVMHLWGIHLSTDARIARYEPALLARALDSTASSLTSTHPRTLLHGAQAEVLLATYFLRNGRMVEGRYHISAAVGIVLSGRWNQIQPASNLDELRERREQVAAFWNVLTIDGVWAGIHDWAPNVIVGPGGLDIQTSLPADDSNLRAQASVFPVGSDGGTLARFMADLPDHPDSPAALHAKAGILLATAAMGRPGSPVDAALDRRVAGFVAGLPAIQSKTTLITHLLARLATIRLHLSVGAPDSRAKVLAAAREVVGILMDPAVAEEVKGGIVDPIIAPILARTARVFITELAAVRASGSNGGGQGLLEQLKFLVQVMQIMAPRFTLMASQLETIRQACGSARIPLA</sequence>
<keyword evidence="4" id="KW-0804">Transcription</keyword>
<dbReference type="GeneID" id="59342389"/>
<evidence type="ECO:0000313" key="7">
    <source>
        <dbReference type="EMBL" id="KAF7309308.1"/>
    </source>
</evidence>
<dbReference type="GO" id="GO:0005634">
    <property type="term" value="C:nucleus"/>
    <property type="evidence" value="ECO:0007669"/>
    <property type="project" value="UniProtKB-SubCell"/>
</dbReference>
<evidence type="ECO:0000256" key="4">
    <source>
        <dbReference type="ARBA" id="ARBA00023163"/>
    </source>
</evidence>
<dbReference type="PANTHER" id="PTHR47338:SF29">
    <property type="entry name" value="ZN(2)-C6 FUNGAL-TYPE DOMAIN-CONTAINING PROTEIN"/>
    <property type="match status" value="1"/>
</dbReference>
<dbReference type="CDD" id="cd12148">
    <property type="entry name" value="fungal_TF_MHR"/>
    <property type="match status" value="1"/>
</dbReference>
<dbReference type="OrthoDB" id="2309723at2759"/>
<name>A0A8H6T1J8_9AGAR</name>
<comment type="subcellular location">
    <subcellularLocation>
        <location evidence="1">Nucleus</location>
    </subcellularLocation>
</comment>
<dbReference type="Proteomes" id="UP000636479">
    <property type="component" value="Unassembled WGS sequence"/>
</dbReference>
<keyword evidence="8" id="KW-1185">Reference proteome</keyword>
<comment type="caution">
    <text evidence="7">The sequence shown here is derived from an EMBL/GenBank/DDBJ whole genome shotgun (WGS) entry which is preliminary data.</text>
</comment>
<reference evidence="7" key="1">
    <citation type="submission" date="2020-05" db="EMBL/GenBank/DDBJ databases">
        <title>Mycena genomes resolve the evolution of fungal bioluminescence.</title>
        <authorList>
            <person name="Tsai I.J."/>
        </authorList>
    </citation>
    <scope>NUCLEOTIDE SEQUENCE</scope>
    <source>
        <strain evidence="7">171206Taipei</strain>
    </source>
</reference>
<feature type="region of interest" description="Disordered" evidence="6">
    <location>
        <begin position="12"/>
        <end position="37"/>
    </location>
</feature>
<keyword evidence="2" id="KW-0479">Metal-binding</keyword>
<evidence type="ECO:0000313" key="8">
    <source>
        <dbReference type="Proteomes" id="UP000636479"/>
    </source>
</evidence>
<dbReference type="RefSeq" id="XP_037222758.1">
    <property type="nucleotide sequence ID" value="XM_037359873.1"/>
</dbReference>
<dbReference type="GO" id="GO:0046872">
    <property type="term" value="F:metal ion binding"/>
    <property type="evidence" value="ECO:0007669"/>
    <property type="project" value="UniProtKB-KW"/>
</dbReference>
<evidence type="ECO:0000256" key="1">
    <source>
        <dbReference type="ARBA" id="ARBA00004123"/>
    </source>
</evidence>
<evidence type="ECO:0000256" key="5">
    <source>
        <dbReference type="ARBA" id="ARBA00023242"/>
    </source>
</evidence>
<keyword evidence="3" id="KW-0805">Transcription regulation</keyword>
<dbReference type="GO" id="GO:0000981">
    <property type="term" value="F:DNA-binding transcription factor activity, RNA polymerase II-specific"/>
    <property type="evidence" value="ECO:0007669"/>
    <property type="project" value="InterPro"/>
</dbReference>
<proteinExistence type="predicted"/>
<accession>A0A8H6T1J8</accession>
<evidence type="ECO:0000256" key="2">
    <source>
        <dbReference type="ARBA" id="ARBA00022723"/>
    </source>
</evidence>
<keyword evidence="5" id="KW-0539">Nucleus</keyword>
<feature type="compositionally biased region" description="Low complexity" evidence="6">
    <location>
        <begin position="18"/>
        <end position="37"/>
    </location>
</feature>
<organism evidence="7 8">
    <name type="scientific">Mycena indigotica</name>
    <dbReference type="NCBI Taxonomy" id="2126181"/>
    <lineage>
        <taxon>Eukaryota</taxon>
        <taxon>Fungi</taxon>
        <taxon>Dikarya</taxon>
        <taxon>Basidiomycota</taxon>
        <taxon>Agaricomycotina</taxon>
        <taxon>Agaricomycetes</taxon>
        <taxon>Agaricomycetidae</taxon>
        <taxon>Agaricales</taxon>
        <taxon>Marasmiineae</taxon>
        <taxon>Mycenaceae</taxon>
        <taxon>Mycena</taxon>
    </lineage>
</organism>